<dbReference type="InterPro" id="IPR019844">
    <property type="entry name" value="CSD_CS"/>
</dbReference>
<feature type="transmembrane region" description="Helical" evidence="3">
    <location>
        <begin position="90"/>
        <end position="110"/>
    </location>
</feature>
<dbReference type="GO" id="GO:0003730">
    <property type="term" value="F:mRNA 3'-UTR binding"/>
    <property type="evidence" value="ECO:0007669"/>
    <property type="project" value="TreeGrafter"/>
</dbReference>
<dbReference type="GO" id="GO:0005829">
    <property type="term" value="C:cytosol"/>
    <property type="evidence" value="ECO:0007669"/>
    <property type="project" value="UniProtKB-ARBA"/>
</dbReference>
<dbReference type="Pfam" id="PF00313">
    <property type="entry name" value="CSD"/>
    <property type="match status" value="1"/>
</dbReference>
<dbReference type="PANTHER" id="PTHR12962:SF1">
    <property type="entry name" value="COLD SHOCK DOMAIN-CONTAINING PROTEIN CG9705"/>
    <property type="match status" value="1"/>
</dbReference>
<dbReference type="EMBL" id="CP001087">
    <property type="protein sequence ID" value="ACN15352.1"/>
    <property type="molecule type" value="Genomic_DNA"/>
</dbReference>
<dbReference type="CDD" id="cd04458">
    <property type="entry name" value="CSP_CDS"/>
    <property type="match status" value="1"/>
</dbReference>
<dbReference type="PANTHER" id="PTHR12962">
    <property type="entry name" value="CALCIUM-REGULATED HEAT STABLE PROTEIN CRHSP-24-RELATED"/>
    <property type="match status" value="1"/>
</dbReference>
<dbReference type="HOGENOM" id="CLU_098919_0_1_7"/>
<keyword evidence="6" id="KW-1185">Reference proteome</keyword>
<dbReference type="eggNOG" id="COG1278">
    <property type="taxonomic scope" value="Bacteria"/>
</dbReference>
<dbReference type="InterPro" id="IPR011129">
    <property type="entry name" value="CSD"/>
</dbReference>
<keyword evidence="3" id="KW-0472">Membrane</keyword>
<dbReference type="InterPro" id="IPR008613">
    <property type="entry name" value="Excalibur_Ca-bd_domain"/>
</dbReference>
<keyword evidence="1" id="KW-0597">Phosphoprotein</keyword>
<dbReference type="GO" id="GO:0043488">
    <property type="term" value="P:regulation of mRNA stability"/>
    <property type="evidence" value="ECO:0007669"/>
    <property type="project" value="TreeGrafter"/>
</dbReference>
<organism evidence="5 6">
    <name type="scientific">Desulforapulum autotrophicum (strain ATCC 43914 / DSM 3382 / VKM B-1955 / HRM2)</name>
    <name type="common">Desulfobacterium autotrophicum</name>
    <dbReference type="NCBI Taxonomy" id="177437"/>
    <lineage>
        <taxon>Bacteria</taxon>
        <taxon>Pseudomonadati</taxon>
        <taxon>Thermodesulfobacteriota</taxon>
        <taxon>Desulfobacteria</taxon>
        <taxon>Desulfobacterales</taxon>
        <taxon>Desulfobacteraceae</taxon>
        <taxon>Desulforapulum</taxon>
    </lineage>
</organism>
<accession>C0QEL0</accession>
<evidence type="ECO:0000256" key="2">
    <source>
        <dbReference type="RuleBase" id="RU000408"/>
    </source>
</evidence>
<reference evidence="5 6" key="1">
    <citation type="journal article" date="2009" name="Environ. Microbiol.">
        <title>Genome sequence of Desulfobacterium autotrophicum HRM2, a marine sulfate reducer oxidizing organic carbon completely to carbon dioxide.</title>
        <authorList>
            <person name="Strittmatter A.W."/>
            <person name="Liesegang H."/>
            <person name="Rabus R."/>
            <person name="Decker I."/>
            <person name="Amann J."/>
            <person name="Andres S."/>
            <person name="Henne A."/>
            <person name="Fricke W.F."/>
            <person name="Martinez-Arias R."/>
            <person name="Bartels D."/>
            <person name="Goesmann A."/>
            <person name="Krause L."/>
            <person name="Puehler A."/>
            <person name="Klenk H.P."/>
            <person name="Richter M."/>
            <person name="Schuler M."/>
            <person name="Gloeckner F.O."/>
            <person name="Meyerdierks A."/>
            <person name="Gottschalk G."/>
            <person name="Amann R."/>
        </authorList>
    </citation>
    <scope>NUCLEOTIDE SEQUENCE [LARGE SCALE GENOMIC DNA]</scope>
    <source>
        <strain evidence="6">ATCC 43914 / DSM 3382 / HRM2</strain>
    </source>
</reference>
<dbReference type="InterPro" id="IPR002059">
    <property type="entry name" value="CSP_DNA-bd"/>
</dbReference>
<dbReference type="InterPro" id="IPR052069">
    <property type="entry name" value="Ca-reg_mRNA-binding_domain"/>
</dbReference>
<evidence type="ECO:0000313" key="6">
    <source>
        <dbReference type="Proteomes" id="UP000000442"/>
    </source>
</evidence>
<protein>
    <submittedName>
        <fullName evidence="5">Cold shock domain family protein</fullName>
    </submittedName>
</protein>
<keyword evidence="3" id="KW-0812">Transmembrane</keyword>
<dbReference type="PROSITE" id="PS00352">
    <property type="entry name" value="CSD_1"/>
    <property type="match status" value="1"/>
</dbReference>
<dbReference type="Gene3D" id="2.40.50.140">
    <property type="entry name" value="Nucleic acid-binding proteins"/>
    <property type="match status" value="1"/>
</dbReference>
<feature type="domain" description="Cold-shock" evidence="4">
    <location>
        <begin position="4"/>
        <end position="68"/>
    </location>
</feature>
<dbReference type="SUPFAM" id="SSF50249">
    <property type="entry name" value="Nucleic acid-binding proteins"/>
    <property type="match status" value="1"/>
</dbReference>
<dbReference type="SMART" id="SM00357">
    <property type="entry name" value="CSP"/>
    <property type="match status" value="1"/>
</dbReference>
<dbReference type="InterPro" id="IPR012340">
    <property type="entry name" value="NA-bd_OB-fold"/>
</dbReference>
<dbReference type="STRING" id="177437.HRM2_22570"/>
<evidence type="ECO:0000256" key="3">
    <source>
        <dbReference type="SAM" id="Phobius"/>
    </source>
</evidence>
<evidence type="ECO:0000256" key="1">
    <source>
        <dbReference type="ARBA" id="ARBA00022553"/>
    </source>
</evidence>
<proteinExistence type="predicted"/>
<dbReference type="RefSeq" id="WP_015904121.1">
    <property type="nucleotide sequence ID" value="NC_012108.1"/>
</dbReference>
<gene>
    <name evidence="5" type="ordered locus">HRM2_22570</name>
</gene>
<comment type="subcellular location">
    <subcellularLocation>
        <location evidence="2">Cytoplasm</location>
    </subcellularLocation>
</comment>
<evidence type="ECO:0000313" key="5">
    <source>
        <dbReference type="EMBL" id="ACN15352.1"/>
    </source>
</evidence>
<dbReference type="OrthoDB" id="72963at2"/>
<evidence type="ECO:0000259" key="4">
    <source>
        <dbReference type="SMART" id="SM00357"/>
    </source>
</evidence>
<keyword evidence="3" id="KW-1133">Transmembrane helix</keyword>
<sequence length="174" mass="20037">MKQKGKLVRWNENRGFGFIKSPAIKGDLFIHISELKKMSRRPKVNDIIYFDHVTDDTGKKKAINARIEGVEEVIYRPRKKSKGRSFTSKLISLLIFGGLAFAVYATYPYWSQMFVKSLPVGFIDEDFTGYRCEGKKYCSEMTSCKEARFYLMNCPNVQIDGDNDGIPCESQWCN</sequence>
<dbReference type="Proteomes" id="UP000000442">
    <property type="component" value="Chromosome"/>
</dbReference>
<dbReference type="Pfam" id="PF05901">
    <property type="entry name" value="Excalibur"/>
    <property type="match status" value="1"/>
</dbReference>
<dbReference type="AlphaFoldDB" id="C0QEL0"/>
<dbReference type="KEGG" id="dat:HRM2_22570"/>
<name>C0QEL0_DESAH</name>